<organism evidence="1">
    <name type="scientific">marine sediment metagenome</name>
    <dbReference type="NCBI Taxonomy" id="412755"/>
    <lineage>
        <taxon>unclassified sequences</taxon>
        <taxon>metagenomes</taxon>
        <taxon>ecological metagenomes</taxon>
    </lineage>
</organism>
<dbReference type="EMBL" id="LAZR01005796">
    <property type="protein sequence ID" value="KKM97055.1"/>
    <property type="molecule type" value="Genomic_DNA"/>
</dbReference>
<accession>A0A0F9P7P2</accession>
<evidence type="ECO:0000313" key="1">
    <source>
        <dbReference type="EMBL" id="KKM97055.1"/>
    </source>
</evidence>
<name>A0A0F9P7P2_9ZZZZ</name>
<proteinExistence type="predicted"/>
<reference evidence="1" key="1">
    <citation type="journal article" date="2015" name="Nature">
        <title>Complex archaea that bridge the gap between prokaryotes and eukaryotes.</title>
        <authorList>
            <person name="Spang A."/>
            <person name="Saw J.H."/>
            <person name="Jorgensen S.L."/>
            <person name="Zaremba-Niedzwiedzka K."/>
            <person name="Martijn J."/>
            <person name="Lind A.E."/>
            <person name="van Eijk R."/>
            <person name="Schleper C."/>
            <person name="Guy L."/>
            <person name="Ettema T.J."/>
        </authorList>
    </citation>
    <scope>NUCLEOTIDE SEQUENCE</scope>
</reference>
<protein>
    <submittedName>
        <fullName evidence="1">Uncharacterized protein</fullName>
    </submittedName>
</protein>
<sequence length="47" mass="4986">MSLLTETVKCKKCKAFIGDVTGTDKNQVKAAVKGLPKECPGGCKETE</sequence>
<dbReference type="AlphaFoldDB" id="A0A0F9P7P2"/>
<gene>
    <name evidence="1" type="ORF">LCGC14_1171860</name>
</gene>
<comment type="caution">
    <text evidence="1">The sequence shown here is derived from an EMBL/GenBank/DDBJ whole genome shotgun (WGS) entry which is preliminary data.</text>
</comment>